<keyword evidence="3" id="KW-0249">Electron transport</keyword>
<evidence type="ECO:0000256" key="2">
    <source>
        <dbReference type="ARBA" id="ARBA00022723"/>
    </source>
</evidence>
<dbReference type="InterPro" id="IPR000923">
    <property type="entry name" value="BlueCu_1"/>
</dbReference>
<reference evidence="6" key="1">
    <citation type="submission" date="2021-12" db="EMBL/GenBank/DDBJ databases">
        <authorList>
            <person name="Rodrigo-Torres L."/>
            <person name="Arahal R. D."/>
            <person name="Lucena T."/>
        </authorList>
    </citation>
    <scope>NUCLEOTIDE SEQUENCE</scope>
    <source>
        <strain evidence="6">CECT 8858</strain>
    </source>
</reference>
<protein>
    <recommendedName>
        <fullName evidence="5">Blue (type 1) copper domain-containing protein</fullName>
    </recommendedName>
</protein>
<keyword evidence="2" id="KW-0479">Metal-binding</keyword>
<dbReference type="Gene3D" id="2.60.40.420">
    <property type="entry name" value="Cupredoxins - blue copper proteins"/>
    <property type="match status" value="1"/>
</dbReference>
<proteinExistence type="predicted"/>
<dbReference type="SUPFAM" id="SSF50952">
    <property type="entry name" value="Soluble quinoprotein glucose dehydrogenase"/>
    <property type="match status" value="1"/>
</dbReference>
<dbReference type="Pfam" id="PF00127">
    <property type="entry name" value="Copper-bind"/>
    <property type="match status" value="1"/>
</dbReference>
<dbReference type="CDD" id="cd04233">
    <property type="entry name" value="Auracyanin"/>
    <property type="match status" value="1"/>
</dbReference>
<dbReference type="SUPFAM" id="SSF49503">
    <property type="entry name" value="Cupredoxins"/>
    <property type="match status" value="1"/>
</dbReference>
<dbReference type="InterPro" id="IPR011042">
    <property type="entry name" value="6-blade_b-propeller_TolB-like"/>
</dbReference>
<evidence type="ECO:0000256" key="1">
    <source>
        <dbReference type="ARBA" id="ARBA00022448"/>
    </source>
</evidence>
<feature type="domain" description="Blue (type 1) copper" evidence="5">
    <location>
        <begin position="560"/>
        <end position="672"/>
    </location>
</feature>
<dbReference type="EMBL" id="CAKLPY010000001">
    <property type="protein sequence ID" value="CAH0994265.1"/>
    <property type="molecule type" value="Genomic_DNA"/>
</dbReference>
<gene>
    <name evidence="6" type="ORF">EMA8858_00374</name>
</gene>
<accession>A0ABN8EQY7</accession>
<dbReference type="RefSeq" id="WP_238804015.1">
    <property type="nucleotide sequence ID" value="NZ_CAKLPY010000001.1"/>
</dbReference>
<dbReference type="InterPro" id="IPR011041">
    <property type="entry name" value="Quinoprot_gluc/sorb_DH_b-prop"/>
</dbReference>
<dbReference type="Gene3D" id="2.120.10.30">
    <property type="entry name" value="TolB, C-terminal domain"/>
    <property type="match status" value="1"/>
</dbReference>
<evidence type="ECO:0000313" key="6">
    <source>
        <dbReference type="EMBL" id="CAH0994265.1"/>
    </source>
</evidence>
<evidence type="ECO:0000313" key="7">
    <source>
        <dbReference type="Proteomes" id="UP000837932"/>
    </source>
</evidence>
<dbReference type="PANTHER" id="PTHR33546">
    <property type="entry name" value="LARGE, MULTIFUNCTIONAL SECRETED PROTEIN-RELATED"/>
    <property type="match status" value="1"/>
</dbReference>
<dbReference type="InterPro" id="IPR028871">
    <property type="entry name" value="BlueCu_1_BS"/>
</dbReference>
<dbReference type="PANTHER" id="PTHR33546:SF1">
    <property type="entry name" value="LARGE, MULTIFUNCTIONAL SECRETED PROTEIN"/>
    <property type="match status" value="1"/>
</dbReference>
<dbReference type="Proteomes" id="UP000837932">
    <property type="component" value="Unassembled WGS sequence"/>
</dbReference>
<comment type="caution">
    <text evidence="6">The sequence shown here is derived from an EMBL/GenBank/DDBJ whole genome shotgun (WGS) entry which is preliminary data.</text>
</comment>
<keyword evidence="1" id="KW-0813">Transport</keyword>
<dbReference type="InterPro" id="IPR008972">
    <property type="entry name" value="Cupredoxin"/>
</dbReference>
<evidence type="ECO:0000259" key="5">
    <source>
        <dbReference type="Pfam" id="PF00127"/>
    </source>
</evidence>
<dbReference type="PROSITE" id="PS00196">
    <property type="entry name" value="COPPER_BLUE"/>
    <property type="match status" value="1"/>
</dbReference>
<keyword evidence="7" id="KW-1185">Reference proteome</keyword>
<name>A0ABN8EQY7_9BACT</name>
<evidence type="ECO:0000256" key="3">
    <source>
        <dbReference type="ARBA" id="ARBA00022982"/>
    </source>
</evidence>
<organism evidence="6 7">
    <name type="scientific">Emticicia aquatica</name>
    <dbReference type="NCBI Taxonomy" id="1681835"/>
    <lineage>
        <taxon>Bacteria</taxon>
        <taxon>Pseudomonadati</taxon>
        <taxon>Bacteroidota</taxon>
        <taxon>Cytophagia</taxon>
        <taxon>Cytophagales</taxon>
        <taxon>Leadbetterellaceae</taxon>
        <taxon>Emticicia</taxon>
    </lineage>
</organism>
<keyword evidence="4" id="KW-0186">Copper</keyword>
<evidence type="ECO:0000256" key="4">
    <source>
        <dbReference type="ARBA" id="ARBA00023008"/>
    </source>
</evidence>
<sequence>MKKIFSQAVFRRAAFLLFLIVGLLGANAQNRPLVEEDFYRIVTLPVPEGVQLEVGGLAVMPDGRLGVSTRRGDVWLVSNPYMKNGTPPTYKRFASGLHESLGLAYIKGNLWATQRGEVTILKDNNADEVADEYEAFYKFPLSGNYHEYSYGPVVLPDNDMIYTLNLGWEGKGVSLSKWRGWMLKISPDGKMTPWATGLRSPAGFGALKNGDIFYTENQGDWVGSGRMTHLEKGDFAGNPSGLRWTSEEGSPLSIKPTDVPDTGEPLYEVAKRFPSIKIPAVWFPHTLMGISTADIIEDTFGGKFGPFEGQLFVGDQGHSKIMRVYLEKINGKYQGICFPFREGFQSGILRMRWGLDASMFVGMTSRGWSSTGKDEFGLQRLEWTGKMPFEMKTVKSMTDGFLIEFTQPVSKATAKALESYQVNSFTYKYHHNYGSPIINAKKLKIKGIQVSEDSMSVRLAVDSLRLGYIHELRLEGVKSSTNRPLLHTFGYYTLNNINSEAAPMDLTKYAVVEKKEVENAHDVHKMSGMSKGTNVASAKRVNEMPADWNGKVDQTLSVGTKPGLKFDVTKFQVKAGSKIRLIFNNNDDMLHNLVIVKPKTVTKVGEAAFLMGLEGEAKAYVPALDEVLFHTGLMQPESQEIIYFEAPSTPGDYTFVCTYPGHYTLMQGIIKVVK</sequence>